<keyword evidence="2" id="KW-1003">Cell membrane</keyword>
<keyword evidence="10" id="KW-1185">Reference proteome</keyword>
<feature type="transmembrane region" description="Helical" evidence="8">
    <location>
        <begin position="318"/>
        <end position="344"/>
    </location>
</feature>
<evidence type="ECO:0000256" key="5">
    <source>
        <dbReference type="ARBA" id="ARBA00022692"/>
    </source>
</evidence>
<evidence type="ECO:0000256" key="2">
    <source>
        <dbReference type="ARBA" id="ARBA00022475"/>
    </source>
</evidence>
<dbReference type="PATRIC" id="fig|536227.13.peg.3092"/>
<dbReference type="GO" id="GO:0009103">
    <property type="term" value="P:lipopolysaccharide biosynthetic process"/>
    <property type="evidence" value="ECO:0007669"/>
    <property type="project" value="UniProtKB-ARBA"/>
</dbReference>
<comment type="caution">
    <text evidence="9">The sequence shown here is derived from an EMBL/GenBank/DDBJ whole genome shotgun (WGS) entry which is preliminary data.</text>
</comment>
<evidence type="ECO:0000256" key="7">
    <source>
        <dbReference type="ARBA" id="ARBA00023136"/>
    </source>
</evidence>
<keyword evidence="5 8" id="KW-0812">Transmembrane</keyword>
<evidence type="ECO:0008006" key="11">
    <source>
        <dbReference type="Google" id="ProtNLM"/>
    </source>
</evidence>
<feature type="transmembrane region" description="Helical" evidence="8">
    <location>
        <begin position="124"/>
        <end position="149"/>
    </location>
</feature>
<proteinExistence type="predicted"/>
<gene>
    <name evidence="9" type="ORF">CcarbDRAFT_3765</name>
</gene>
<feature type="transmembrane region" description="Helical" evidence="8">
    <location>
        <begin position="193"/>
        <end position="213"/>
    </location>
</feature>
<dbReference type="PANTHER" id="PTHR33908:SF11">
    <property type="entry name" value="MEMBRANE PROTEIN"/>
    <property type="match status" value="1"/>
</dbReference>
<feature type="transmembrane region" description="Helical" evidence="8">
    <location>
        <begin position="12"/>
        <end position="30"/>
    </location>
</feature>
<evidence type="ECO:0000256" key="6">
    <source>
        <dbReference type="ARBA" id="ARBA00022989"/>
    </source>
</evidence>
<feature type="transmembrane region" description="Helical" evidence="8">
    <location>
        <begin position="389"/>
        <end position="405"/>
    </location>
</feature>
<protein>
    <recommendedName>
        <fullName evidence="11">Glycosyltransferase RgtA/B/C/D-like domain-containing protein</fullName>
    </recommendedName>
</protein>
<dbReference type="GO" id="GO:0005886">
    <property type="term" value="C:plasma membrane"/>
    <property type="evidence" value="ECO:0007669"/>
    <property type="project" value="UniProtKB-SubCell"/>
</dbReference>
<dbReference type="Proteomes" id="UP000004198">
    <property type="component" value="Unassembled WGS sequence"/>
</dbReference>
<evidence type="ECO:0000313" key="10">
    <source>
        <dbReference type="Proteomes" id="UP000004198"/>
    </source>
</evidence>
<feature type="transmembrane region" description="Helical" evidence="8">
    <location>
        <begin position="83"/>
        <end position="103"/>
    </location>
</feature>
<evidence type="ECO:0000256" key="3">
    <source>
        <dbReference type="ARBA" id="ARBA00022676"/>
    </source>
</evidence>
<dbReference type="AlphaFoldDB" id="C6PY98"/>
<sequence length="434" mass="50968">MIKKYLQSENYYKITIILGILLSILWIVLVDTKLESDFKYYYEIATDIANGLSWGDTYTSIGYSIVLGGIFKLFGASLLKAKIFNIVLTFICYVCFLNILRRLDIIEKDRRIIFALFVFFPNNIFYNSILATEILFTMILLFITLIYFSKWKCKYVLIGILCGLNTMIKPFFLVFFFAVFLIEFIMNKKFLRALRNSLIILVMASLVIAPWVYRNTKMMGQFTFVSNNGGIVLYINNNSENKFGRWMPVENVKNSIVKTKEYKEANATEKDKMLTKAAKDWIKTHPIRFIELGFERLLNNYCLGDDILYVAYGTGMKIYLIIILFILTNIIRNIIFIPAIIYIFKRGLAILKAIIKRKDYELNEFELYNVVLFFMFSAIYFLTEGQGRYAFPEIFIMVYSFYYFRKERKILQKNKIMQSSDIVQPNTSCKSRSL</sequence>
<feature type="transmembrane region" description="Helical" evidence="8">
    <location>
        <begin position="365"/>
        <end position="383"/>
    </location>
</feature>
<dbReference type="OrthoDB" id="136232at2"/>
<name>C6PY98_9CLOT</name>
<keyword evidence="4" id="KW-0808">Transferase</keyword>
<dbReference type="PANTHER" id="PTHR33908">
    <property type="entry name" value="MANNOSYLTRANSFERASE YKCB-RELATED"/>
    <property type="match status" value="1"/>
</dbReference>
<keyword evidence="3" id="KW-0328">Glycosyltransferase</keyword>
<dbReference type="STRING" id="536227.Ccar_14755"/>
<keyword evidence="6 8" id="KW-1133">Transmembrane helix</keyword>
<dbReference type="GO" id="GO:0016763">
    <property type="term" value="F:pentosyltransferase activity"/>
    <property type="evidence" value="ECO:0007669"/>
    <property type="project" value="TreeGrafter"/>
</dbReference>
<evidence type="ECO:0000313" key="9">
    <source>
        <dbReference type="EMBL" id="EET85774.1"/>
    </source>
</evidence>
<evidence type="ECO:0000256" key="1">
    <source>
        <dbReference type="ARBA" id="ARBA00004651"/>
    </source>
</evidence>
<dbReference type="KEGG" id="cck:Ccar_14755"/>
<dbReference type="RefSeq" id="WP_007062650.1">
    <property type="nucleotide sequence ID" value="NZ_ACVI01000076.1"/>
</dbReference>
<evidence type="ECO:0000256" key="8">
    <source>
        <dbReference type="SAM" id="Phobius"/>
    </source>
</evidence>
<comment type="subcellular location">
    <subcellularLocation>
        <location evidence="1">Cell membrane</location>
        <topology evidence="1">Multi-pass membrane protein</topology>
    </subcellularLocation>
</comment>
<accession>C6PY98</accession>
<feature type="transmembrane region" description="Helical" evidence="8">
    <location>
        <begin position="155"/>
        <end position="181"/>
    </location>
</feature>
<dbReference type="InterPro" id="IPR050297">
    <property type="entry name" value="LipidA_mod_glycosyltrf_83"/>
</dbReference>
<organism evidence="9 10">
    <name type="scientific">Clostridium carboxidivorans P7</name>
    <dbReference type="NCBI Taxonomy" id="536227"/>
    <lineage>
        <taxon>Bacteria</taxon>
        <taxon>Bacillati</taxon>
        <taxon>Bacillota</taxon>
        <taxon>Clostridia</taxon>
        <taxon>Eubacteriales</taxon>
        <taxon>Clostridiaceae</taxon>
        <taxon>Clostridium</taxon>
    </lineage>
</organism>
<evidence type="ECO:0000256" key="4">
    <source>
        <dbReference type="ARBA" id="ARBA00022679"/>
    </source>
</evidence>
<dbReference type="eggNOG" id="COG1807">
    <property type="taxonomic scope" value="Bacteria"/>
</dbReference>
<keyword evidence="7 8" id="KW-0472">Membrane</keyword>
<reference evidence="9 10" key="1">
    <citation type="submission" date="2009-06" db="EMBL/GenBank/DDBJ databases">
        <title>The draft genome of Clostridium carboxidivorans P7.</title>
        <authorList>
            <consortium name="US DOE Joint Genome Institute (JGI-PGF)"/>
            <person name="Lucas S."/>
            <person name="Copeland A."/>
            <person name="Lapidus A."/>
            <person name="Glavina del Rio T."/>
            <person name="Tice H."/>
            <person name="Bruce D."/>
            <person name="Goodwin L."/>
            <person name="Pitluck S."/>
            <person name="Larimer F."/>
            <person name="Land M.L."/>
            <person name="Hauser L."/>
            <person name="Hemme C.L."/>
        </authorList>
    </citation>
    <scope>NUCLEOTIDE SEQUENCE [LARGE SCALE GENOMIC DNA]</scope>
    <source>
        <strain evidence="9 10">P7</strain>
    </source>
</reference>
<dbReference type="EMBL" id="ACVI01000076">
    <property type="protein sequence ID" value="EET85774.1"/>
    <property type="molecule type" value="Genomic_DNA"/>
</dbReference>